<reference evidence="1 2" key="1">
    <citation type="journal article" date="2016" name="Nat. Commun.">
        <title>Thousands of microbial genomes shed light on interconnected biogeochemical processes in an aquifer system.</title>
        <authorList>
            <person name="Anantharaman K."/>
            <person name="Brown C.T."/>
            <person name="Hug L.A."/>
            <person name="Sharon I."/>
            <person name="Castelle C.J."/>
            <person name="Probst A.J."/>
            <person name="Thomas B.C."/>
            <person name="Singh A."/>
            <person name="Wilkins M.J."/>
            <person name="Karaoz U."/>
            <person name="Brodie E.L."/>
            <person name="Williams K.H."/>
            <person name="Hubbard S.S."/>
            <person name="Banfield J.F."/>
        </authorList>
    </citation>
    <scope>NUCLEOTIDE SEQUENCE [LARGE SCALE GENOMIC DNA]</scope>
</reference>
<dbReference type="Proteomes" id="UP000178372">
    <property type="component" value="Unassembled WGS sequence"/>
</dbReference>
<proteinExistence type="predicted"/>
<dbReference type="EMBL" id="MFZF01000007">
    <property type="protein sequence ID" value="OGK17016.1"/>
    <property type="molecule type" value="Genomic_DNA"/>
</dbReference>
<gene>
    <name evidence="1" type="ORF">A2690_02490</name>
</gene>
<organism evidence="1 2">
    <name type="scientific">Candidatus Roizmanbacteria bacterium RIFCSPHIGHO2_01_FULL_39_12b</name>
    <dbReference type="NCBI Taxonomy" id="1802030"/>
    <lineage>
        <taxon>Bacteria</taxon>
        <taxon>Candidatus Roizmaniibacteriota</taxon>
    </lineage>
</organism>
<dbReference type="AlphaFoldDB" id="A0A1F7GDS6"/>
<dbReference type="PROSITE" id="PS51257">
    <property type="entry name" value="PROKAR_LIPOPROTEIN"/>
    <property type="match status" value="1"/>
</dbReference>
<name>A0A1F7GDS6_9BACT</name>
<evidence type="ECO:0000313" key="2">
    <source>
        <dbReference type="Proteomes" id="UP000178372"/>
    </source>
</evidence>
<accession>A0A1F7GDS6</accession>
<sequence>MERPKLYVPQVSRGANIAVRVAVAGSLLAGCSRGSAKTVDYSQPVISRLSSTRMPSFNNVLHQIHSEGPNYVMKRVLGEPTQSCARIWFIRENLLWPGEDPENISALAVASVRIRIADQQVVIFRPEYGVTLLDDFGGRVVYRSTIGKNEQLPQGIDPTAVICAWHIVHRTW</sequence>
<protein>
    <recommendedName>
        <fullName evidence="3">Lipoprotein</fullName>
    </recommendedName>
</protein>
<evidence type="ECO:0000313" key="1">
    <source>
        <dbReference type="EMBL" id="OGK17016.1"/>
    </source>
</evidence>
<evidence type="ECO:0008006" key="3">
    <source>
        <dbReference type="Google" id="ProtNLM"/>
    </source>
</evidence>
<comment type="caution">
    <text evidence="1">The sequence shown here is derived from an EMBL/GenBank/DDBJ whole genome shotgun (WGS) entry which is preliminary data.</text>
</comment>